<dbReference type="Ensembl" id="ENSOABT00000025148.2">
    <property type="protein sequence ID" value="ENSOABP00000024436.1"/>
    <property type="gene ID" value="ENSOABG00000011685.2"/>
</dbReference>
<feature type="domain" description="Myb/SANT-like DNA-binding" evidence="1">
    <location>
        <begin position="9"/>
        <end position="56"/>
    </location>
</feature>
<dbReference type="AlphaFoldDB" id="A0A668TDK6"/>
<organism evidence="2 3">
    <name type="scientific">Oreochromis aureus</name>
    <name type="common">Israeli tilapia</name>
    <name type="synonym">Chromis aureus</name>
    <dbReference type="NCBI Taxonomy" id="47969"/>
    <lineage>
        <taxon>Eukaryota</taxon>
        <taxon>Metazoa</taxon>
        <taxon>Chordata</taxon>
        <taxon>Craniata</taxon>
        <taxon>Vertebrata</taxon>
        <taxon>Euteleostomi</taxon>
        <taxon>Actinopterygii</taxon>
        <taxon>Neopterygii</taxon>
        <taxon>Teleostei</taxon>
        <taxon>Neoteleostei</taxon>
        <taxon>Acanthomorphata</taxon>
        <taxon>Ovalentaria</taxon>
        <taxon>Cichlomorphae</taxon>
        <taxon>Cichliformes</taxon>
        <taxon>Cichlidae</taxon>
        <taxon>African cichlids</taxon>
        <taxon>Pseudocrenilabrinae</taxon>
        <taxon>Oreochromini</taxon>
        <taxon>Oreochromis</taxon>
    </lineage>
</organism>
<protein>
    <recommendedName>
        <fullName evidence="1">Myb/SANT-like DNA-binding domain-containing protein</fullName>
    </recommendedName>
</protein>
<evidence type="ECO:0000259" key="1">
    <source>
        <dbReference type="Pfam" id="PF13837"/>
    </source>
</evidence>
<dbReference type="Proteomes" id="UP000472276">
    <property type="component" value="Unassembled WGS sequence"/>
</dbReference>
<dbReference type="InterPro" id="IPR044822">
    <property type="entry name" value="Myb_DNA-bind_4"/>
</dbReference>
<reference evidence="2" key="2">
    <citation type="submission" date="2025-09" db="UniProtKB">
        <authorList>
            <consortium name="Ensembl"/>
        </authorList>
    </citation>
    <scope>IDENTIFICATION</scope>
</reference>
<evidence type="ECO:0000313" key="2">
    <source>
        <dbReference type="Ensembl" id="ENSOABP00000024436.1"/>
    </source>
</evidence>
<keyword evidence="3" id="KW-1185">Reference proteome</keyword>
<accession>A0A668TDK6</accession>
<sequence length="138" mass="15359">FHVYIWGTAEMGFSRSPHQCRLRVKTLKANYVRAKLQRSMDSSQPCTFKYFAEMDAVLGRRTGGAEGGSHFVSHQRVSEGHFDSTDGTGSFTSDLNISGHHFDSLGNSRRQNVSSLEERAGCRLDSEVKATARRSVSK</sequence>
<dbReference type="Pfam" id="PF13837">
    <property type="entry name" value="Myb_DNA-bind_4"/>
    <property type="match status" value="1"/>
</dbReference>
<proteinExistence type="predicted"/>
<name>A0A668TDK6_OREAU</name>
<reference evidence="2" key="1">
    <citation type="submission" date="2025-08" db="UniProtKB">
        <authorList>
            <consortium name="Ensembl"/>
        </authorList>
    </citation>
    <scope>IDENTIFICATION</scope>
</reference>
<evidence type="ECO:0000313" key="3">
    <source>
        <dbReference type="Proteomes" id="UP000472276"/>
    </source>
</evidence>